<dbReference type="HOGENOM" id="CLU_005049_2_1_1"/>
<evidence type="ECO:0000313" key="2">
    <source>
        <dbReference type="EMBL" id="KIM86549.1"/>
    </source>
</evidence>
<reference evidence="2 3" key="1">
    <citation type="submission" date="2014-04" db="EMBL/GenBank/DDBJ databases">
        <authorList>
            <consortium name="DOE Joint Genome Institute"/>
            <person name="Kuo A."/>
            <person name="Tarkka M."/>
            <person name="Buscot F."/>
            <person name="Kohler A."/>
            <person name="Nagy L.G."/>
            <person name="Floudas D."/>
            <person name="Copeland A."/>
            <person name="Barry K.W."/>
            <person name="Cichocki N."/>
            <person name="Veneault-Fourrey C."/>
            <person name="LaButti K."/>
            <person name="Lindquist E.A."/>
            <person name="Lipzen A."/>
            <person name="Lundell T."/>
            <person name="Morin E."/>
            <person name="Murat C."/>
            <person name="Sun H."/>
            <person name="Tunlid A."/>
            <person name="Henrissat B."/>
            <person name="Grigoriev I.V."/>
            <person name="Hibbett D.S."/>
            <person name="Martin F."/>
            <person name="Nordberg H.P."/>
            <person name="Cantor M.N."/>
            <person name="Hua S.X."/>
        </authorList>
    </citation>
    <scope>NUCLEOTIDE SEQUENCE [LARGE SCALE GENOMIC DNA]</scope>
    <source>
        <strain evidence="2 3">F 1598</strain>
    </source>
</reference>
<proteinExistence type="predicted"/>
<dbReference type="PANTHER" id="PTHR33840">
    <property type="match status" value="1"/>
</dbReference>
<dbReference type="EMBL" id="KN832981">
    <property type="protein sequence ID" value="KIM86549.1"/>
    <property type="molecule type" value="Genomic_DNA"/>
</dbReference>
<organism evidence="2 3">
    <name type="scientific">Piloderma croceum (strain F 1598)</name>
    <dbReference type="NCBI Taxonomy" id="765440"/>
    <lineage>
        <taxon>Eukaryota</taxon>
        <taxon>Fungi</taxon>
        <taxon>Dikarya</taxon>
        <taxon>Basidiomycota</taxon>
        <taxon>Agaricomycotina</taxon>
        <taxon>Agaricomycetes</taxon>
        <taxon>Agaricomycetidae</taxon>
        <taxon>Atheliales</taxon>
        <taxon>Atheliaceae</taxon>
        <taxon>Piloderma</taxon>
    </lineage>
</organism>
<evidence type="ECO:0000259" key="1">
    <source>
        <dbReference type="Pfam" id="PF09994"/>
    </source>
</evidence>
<dbReference type="PANTHER" id="PTHR33840:SF2">
    <property type="entry name" value="TLE1 PHOSPHOLIPASE DOMAIN-CONTAINING PROTEIN"/>
    <property type="match status" value="1"/>
</dbReference>
<reference evidence="3" key="2">
    <citation type="submission" date="2015-01" db="EMBL/GenBank/DDBJ databases">
        <title>Evolutionary Origins and Diversification of the Mycorrhizal Mutualists.</title>
        <authorList>
            <consortium name="DOE Joint Genome Institute"/>
            <consortium name="Mycorrhizal Genomics Consortium"/>
            <person name="Kohler A."/>
            <person name="Kuo A."/>
            <person name="Nagy L.G."/>
            <person name="Floudas D."/>
            <person name="Copeland A."/>
            <person name="Barry K.W."/>
            <person name="Cichocki N."/>
            <person name="Veneault-Fourrey C."/>
            <person name="LaButti K."/>
            <person name="Lindquist E.A."/>
            <person name="Lipzen A."/>
            <person name="Lundell T."/>
            <person name="Morin E."/>
            <person name="Murat C."/>
            <person name="Riley R."/>
            <person name="Ohm R."/>
            <person name="Sun H."/>
            <person name="Tunlid A."/>
            <person name="Henrissat B."/>
            <person name="Grigoriev I.V."/>
            <person name="Hibbett D.S."/>
            <person name="Martin F."/>
        </authorList>
    </citation>
    <scope>NUCLEOTIDE SEQUENCE [LARGE SCALE GENOMIC DNA]</scope>
    <source>
        <strain evidence="3">F 1598</strain>
    </source>
</reference>
<protein>
    <recommendedName>
        <fullName evidence="1">T6SS Phospholipase effector Tle1-like catalytic domain-containing protein</fullName>
    </recommendedName>
</protein>
<keyword evidence="3" id="KW-1185">Reference proteome</keyword>
<accession>A0A0C3G3R0</accession>
<feature type="domain" description="T6SS Phospholipase effector Tle1-like catalytic" evidence="1">
    <location>
        <begin position="41"/>
        <end position="186"/>
    </location>
</feature>
<feature type="non-terminal residue" evidence="2">
    <location>
        <position position="1"/>
    </location>
</feature>
<dbReference type="OrthoDB" id="3162439at2759"/>
<dbReference type="Pfam" id="PF09994">
    <property type="entry name" value="T6SS_Tle1-like_cat"/>
    <property type="match status" value="1"/>
</dbReference>
<sequence>GTYYKVGEVSPMFTWLARIMDDAIAWYTYPMTALLPRLIAHRYLDTHVLGGYTFLMENYREGDKFCIFGFSRGTYTARAAVGMLYKVGLLERDVEQLPFAYKLYKRTDTSGIQLAAGFKRTFGQIVQVELMGVWDTISSAGIMGRTLPFTNSNYSIKVFRHTLSPDEQRARFQLNLFHRPSLNPSHDPEHANLVLLVDPMKAGLGGPTSI</sequence>
<dbReference type="Proteomes" id="UP000054166">
    <property type="component" value="Unassembled WGS sequence"/>
</dbReference>
<name>A0A0C3G3R0_PILCF</name>
<dbReference type="AlphaFoldDB" id="A0A0C3G3R0"/>
<gene>
    <name evidence="2" type="ORF">PILCRDRAFT_64735</name>
</gene>
<evidence type="ECO:0000313" key="3">
    <source>
        <dbReference type="Proteomes" id="UP000054166"/>
    </source>
</evidence>
<dbReference type="InterPro" id="IPR018712">
    <property type="entry name" value="Tle1-like_cat"/>
</dbReference>
<dbReference type="InParanoid" id="A0A0C3G3R0"/>
<dbReference type="STRING" id="765440.A0A0C3G3R0"/>